<evidence type="ECO:0000313" key="2">
    <source>
        <dbReference type="Proteomes" id="UP001287282"/>
    </source>
</evidence>
<name>A0ABU3XGY7_9BACI</name>
<feature type="non-terminal residue" evidence="1">
    <location>
        <position position="64"/>
    </location>
</feature>
<comment type="caution">
    <text evidence="1">The sequence shown here is derived from an EMBL/GenBank/DDBJ whole genome shotgun (WGS) entry which is preliminary data.</text>
</comment>
<evidence type="ECO:0000313" key="1">
    <source>
        <dbReference type="EMBL" id="MDV2687161.1"/>
    </source>
</evidence>
<organism evidence="1 2">
    <name type="scientific">Alkalihalophilus lindianensis</name>
    <dbReference type="NCBI Taxonomy" id="1630542"/>
    <lineage>
        <taxon>Bacteria</taxon>
        <taxon>Bacillati</taxon>
        <taxon>Bacillota</taxon>
        <taxon>Bacilli</taxon>
        <taxon>Bacillales</taxon>
        <taxon>Bacillaceae</taxon>
        <taxon>Alkalihalophilus</taxon>
    </lineage>
</organism>
<gene>
    <name evidence="1" type="ORF">RYX56_22715</name>
</gene>
<proteinExistence type="predicted"/>
<accession>A0ABU3XGY7</accession>
<dbReference type="Proteomes" id="UP001287282">
    <property type="component" value="Unassembled WGS sequence"/>
</dbReference>
<dbReference type="RefSeq" id="WP_317124167.1">
    <property type="nucleotide sequence ID" value="NZ_JAWJBA010000388.1"/>
</dbReference>
<dbReference type="EMBL" id="JAWJBA010000388">
    <property type="protein sequence ID" value="MDV2687161.1"/>
    <property type="molecule type" value="Genomic_DNA"/>
</dbReference>
<sequence>MLHGYSVETEGVRYALNPARLSGFVESEAARLSLSSSEKVWRQGQLFRYVLQSRALAAGVNGFD</sequence>
<protein>
    <submittedName>
        <fullName evidence="1">Uncharacterized protein</fullName>
    </submittedName>
</protein>
<keyword evidence="2" id="KW-1185">Reference proteome</keyword>
<reference evidence="1 2" key="1">
    <citation type="submission" date="2023-10" db="EMBL/GenBank/DDBJ databases">
        <title>Screening of Alkalihalobacillus lindianensis BZ-TG-R113 and Its Alleviation of Salt Stress on Rapeseed Growth.</title>
        <authorList>
            <person name="Zhao B."/>
            <person name="Guo T."/>
        </authorList>
    </citation>
    <scope>NUCLEOTIDE SEQUENCE [LARGE SCALE GENOMIC DNA]</scope>
    <source>
        <strain evidence="1 2">BZ-TG-R113</strain>
    </source>
</reference>